<dbReference type="GO" id="GO:0042545">
    <property type="term" value="P:cell wall modification"/>
    <property type="evidence" value="ECO:0007669"/>
    <property type="project" value="InterPro"/>
</dbReference>
<comment type="function">
    <text evidence="10">Acts in the modification of cell walls via demethylesterification of cell wall pectin.</text>
</comment>
<keyword evidence="5" id="KW-0964">Secreted</keyword>
<evidence type="ECO:0000256" key="11">
    <source>
        <dbReference type="SAM" id="SignalP"/>
    </source>
</evidence>
<dbReference type="Proteomes" id="UP000327013">
    <property type="component" value="Chromosome 2"/>
</dbReference>
<feature type="domain" description="Pectinesterase catalytic" evidence="12">
    <location>
        <begin position="51"/>
        <end position="344"/>
    </location>
</feature>
<protein>
    <recommendedName>
        <fullName evidence="4">pectinesterase</fullName>
        <ecNumber evidence="4">3.1.1.11</ecNumber>
    </recommendedName>
</protein>
<keyword evidence="11" id="KW-0732">Signal</keyword>
<sequence>MQLLLPPSIFILIILQLLTTVNATVPTAIDCRNGNGASKVAHTITVNKSGKPGPGIFNTVQAAIDSIPPNNDQWVKVVIFPGIYKEKVRIPLEKQCIFLEGEGRHVTTITCDGHGQTDESATFTSYPDNVVVKGITFENSYDKQEAARDLFQAEMAAGDVKRALAARIYGDKSSFYECGFVGFQDTLWDVSGRHYFKNCYIEGGVDFIWGNGQSIYQDCMINVTIGAFLPQGYKGYITAQGRESSDEPTGFLFRRGRVFGSGQTLLGRAYGPYSRVIFQNTILDGVVAPEGWFAWNYQGKEDQFTYAEVDCGGPGSNTTERVKWMKKLRPEDLNLFSTASFINQDRWLNRLPLR</sequence>
<keyword evidence="6" id="KW-0378">Hydrolase</keyword>
<dbReference type="PANTHER" id="PTHR31321">
    <property type="entry name" value="ACYL-COA THIOESTER HYDROLASE YBHC-RELATED"/>
    <property type="match status" value="1"/>
</dbReference>
<gene>
    <name evidence="13" type="ORF">FH972_006264</name>
</gene>
<dbReference type="InterPro" id="IPR012334">
    <property type="entry name" value="Pectin_lyas_fold"/>
</dbReference>
<keyword evidence="5" id="KW-0134">Cell wall</keyword>
<dbReference type="InterPro" id="IPR011050">
    <property type="entry name" value="Pectin_lyase_fold/virulence"/>
</dbReference>
<evidence type="ECO:0000256" key="4">
    <source>
        <dbReference type="ARBA" id="ARBA00013229"/>
    </source>
</evidence>
<dbReference type="PANTHER" id="PTHR31321:SF120">
    <property type="entry name" value="PECTINESTERASE 52-RELATED"/>
    <property type="match status" value="1"/>
</dbReference>
<dbReference type="GO" id="GO:0045490">
    <property type="term" value="P:pectin catabolic process"/>
    <property type="evidence" value="ECO:0007669"/>
    <property type="project" value="UniProtKB-UniPathway"/>
</dbReference>
<dbReference type="AlphaFoldDB" id="A0A5N6QRR4"/>
<evidence type="ECO:0000256" key="2">
    <source>
        <dbReference type="ARBA" id="ARBA00005184"/>
    </source>
</evidence>
<evidence type="ECO:0000256" key="9">
    <source>
        <dbReference type="ARBA" id="ARBA00047928"/>
    </source>
</evidence>
<comment type="subcellular location">
    <subcellularLocation>
        <location evidence="1">Secreted</location>
        <location evidence="1">Cell wall</location>
    </subcellularLocation>
</comment>
<comment type="catalytic activity">
    <reaction evidence="9">
        <text>[(1-&gt;4)-alpha-D-galacturonosyl methyl ester](n) + n H2O = [(1-&gt;4)-alpha-D-galacturonosyl](n) + n methanol + n H(+)</text>
        <dbReference type="Rhea" id="RHEA:22380"/>
        <dbReference type="Rhea" id="RHEA-COMP:14570"/>
        <dbReference type="Rhea" id="RHEA-COMP:14573"/>
        <dbReference type="ChEBI" id="CHEBI:15377"/>
        <dbReference type="ChEBI" id="CHEBI:15378"/>
        <dbReference type="ChEBI" id="CHEBI:17790"/>
        <dbReference type="ChEBI" id="CHEBI:140522"/>
        <dbReference type="ChEBI" id="CHEBI:140523"/>
        <dbReference type="EC" id="3.1.1.11"/>
    </reaction>
</comment>
<dbReference type="FunFam" id="2.160.20.10:FF:000013">
    <property type="entry name" value="Pectinesterase"/>
    <property type="match status" value="1"/>
</dbReference>
<evidence type="ECO:0000256" key="7">
    <source>
        <dbReference type="ARBA" id="ARBA00023085"/>
    </source>
</evidence>
<proteinExistence type="inferred from homology"/>
<reference evidence="13 14" key="1">
    <citation type="submission" date="2019-06" db="EMBL/GenBank/DDBJ databases">
        <title>A chromosomal-level reference genome of Carpinus fangiana (Coryloideae, Betulaceae).</title>
        <authorList>
            <person name="Yang X."/>
            <person name="Wang Z."/>
            <person name="Zhang L."/>
            <person name="Hao G."/>
            <person name="Liu J."/>
            <person name="Yang Y."/>
        </authorList>
    </citation>
    <scope>NUCLEOTIDE SEQUENCE [LARGE SCALE GENOMIC DNA]</scope>
    <source>
        <strain evidence="13">Cfa_2016G</strain>
        <tissue evidence="13">Leaf</tissue>
    </source>
</reference>
<keyword evidence="8" id="KW-0325">Glycoprotein</keyword>
<evidence type="ECO:0000313" key="14">
    <source>
        <dbReference type="Proteomes" id="UP000327013"/>
    </source>
</evidence>
<evidence type="ECO:0000256" key="6">
    <source>
        <dbReference type="ARBA" id="ARBA00022801"/>
    </source>
</evidence>
<comment type="similarity">
    <text evidence="3">Belongs to the pectinesterase family.</text>
</comment>
<dbReference type="UniPathway" id="UPA00545">
    <property type="reaction ID" value="UER00823"/>
</dbReference>
<evidence type="ECO:0000256" key="3">
    <source>
        <dbReference type="ARBA" id="ARBA00008891"/>
    </source>
</evidence>
<keyword evidence="14" id="KW-1185">Reference proteome</keyword>
<feature type="signal peptide" evidence="11">
    <location>
        <begin position="1"/>
        <end position="23"/>
    </location>
</feature>
<dbReference type="SUPFAM" id="SSF51126">
    <property type="entry name" value="Pectin lyase-like"/>
    <property type="match status" value="1"/>
</dbReference>
<organism evidence="13 14">
    <name type="scientific">Carpinus fangiana</name>
    <dbReference type="NCBI Taxonomy" id="176857"/>
    <lineage>
        <taxon>Eukaryota</taxon>
        <taxon>Viridiplantae</taxon>
        <taxon>Streptophyta</taxon>
        <taxon>Embryophyta</taxon>
        <taxon>Tracheophyta</taxon>
        <taxon>Spermatophyta</taxon>
        <taxon>Magnoliopsida</taxon>
        <taxon>eudicotyledons</taxon>
        <taxon>Gunneridae</taxon>
        <taxon>Pentapetalae</taxon>
        <taxon>rosids</taxon>
        <taxon>fabids</taxon>
        <taxon>Fagales</taxon>
        <taxon>Betulaceae</taxon>
        <taxon>Carpinus</taxon>
    </lineage>
</organism>
<comment type="pathway">
    <text evidence="2">Glycan metabolism; pectin degradation; 2-dehydro-3-deoxy-D-gluconate from pectin: step 1/5.</text>
</comment>
<evidence type="ECO:0000256" key="1">
    <source>
        <dbReference type="ARBA" id="ARBA00004191"/>
    </source>
</evidence>
<accession>A0A5N6QRR4</accession>
<dbReference type="Gene3D" id="2.160.20.10">
    <property type="entry name" value="Single-stranded right-handed beta-helix, Pectin lyase-like"/>
    <property type="match status" value="1"/>
</dbReference>
<evidence type="ECO:0000256" key="10">
    <source>
        <dbReference type="ARBA" id="ARBA00057335"/>
    </source>
</evidence>
<dbReference type="Pfam" id="PF01095">
    <property type="entry name" value="Pectinesterase"/>
    <property type="match status" value="1"/>
</dbReference>
<dbReference type="InterPro" id="IPR000070">
    <property type="entry name" value="Pectinesterase_cat"/>
</dbReference>
<evidence type="ECO:0000256" key="5">
    <source>
        <dbReference type="ARBA" id="ARBA00022512"/>
    </source>
</evidence>
<dbReference type="GO" id="GO:0030599">
    <property type="term" value="F:pectinesterase activity"/>
    <property type="evidence" value="ECO:0007669"/>
    <property type="project" value="UniProtKB-EC"/>
</dbReference>
<evidence type="ECO:0000256" key="8">
    <source>
        <dbReference type="ARBA" id="ARBA00023180"/>
    </source>
</evidence>
<evidence type="ECO:0000313" key="13">
    <source>
        <dbReference type="EMBL" id="KAE8009855.1"/>
    </source>
</evidence>
<keyword evidence="7" id="KW-0063">Aspartyl esterase</keyword>
<feature type="chain" id="PRO_5024290828" description="pectinesterase" evidence="11">
    <location>
        <begin position="24"/>
        <end position="354"/>
    </location>
</feature>
<dbReference type="EC" id="3.1.1.11" evidence="4"/>
<dbReference type="OrthoDB" id="2019149at2759"/>
<name>A0A5N6QRR4_9ROSI</name>
<dbReference type="EMBL" id="CM017322">
    <property type="protein sequence ID" value="KAE8009855.1"/>
    <property type="molecule type" value="Genomic_DNA"/>
</dbReference>
<evidence type="ECO:0000259" key="12">
    <source>
        <dbReference type="Pfam" id="PF01095"/>
    </source>
</evidence>